<gene>
    <name evidence="2" type="ORF">PtA15_18A392</name>
</gene>
<name>A0ABY7DAH9_9BASI</name>
<feature type="compositionally biased region" description="Pro residues" evidence="1">
    <location>
        <begin position="72"/>
        <end position="111"/>
    </location>
</feature>
<organism evidence="2 3">
    <name type="scientific">Puccinia triticina</name>
    <dbReference type="NCBI Taxonomy" id="208348"/>
    <lineage>
        <taxon>Eukaryota</taxon>
        <taxon>Fungi</taxon>
        <taxon>Dikarya</taxon>
        <taxon>Basidiomycota</taxon>
        <taxon>Pucciniomycotina</taxon>
        <taxon>Pucciniomycetes</taxon>
        <taxon>Pucciniales</taxon>
        <taxon>Pucciniaceae</taxon>
        <taxon>Puccinia</taxon>
    </lineage>
</organism>
<feature type="compositionally biased region" description="Low complexity" evidence="1">
    <location>
        <begin position="112"/>
        <end position="121"/>
    </location>
</feature>
<reference evidence="2" key="1">
    <citation type="submission" date="2022-10" db="EMBL/GenBank/DDBJ databases">
        <title>Puccinia triticina Genome sequencing and assembly.</title>
        <authorList>
            <person name="Li C."/>
        </authorList>
    </citation>
    <scope>NUCLEOTIDE SEQUENCE</scope>
    <source>
        <strain evidence="2">Pt15</strain>
    </source>
</reference>
<dbReference type="EMBL" id="CP110438">
    <property type="protein sequence ID" value="WAQ93332.1"/>
    <property type="molecule type" value="Genomic_DNA"/>
</dbReference>
<proteinExistence type="predicted"/>
<evidence type="ECO:0000313" key="3">
    <source>
        <dbReference type="Proteomes" id="UP001164743"/>
    </source>
</evidence>
<accession>A0ABY7DAH9</accession>
<sequence>MHSQKATCPLTAEVIARPTRAPPSTSPSSPLPIRSPAHLVPLSTLHSHTPIFGPRPHPRAAPSLAVPSTLAPSPPLPLPPAQAPCSSCPPPPAPPTPPPTRSPPRPPPPEVECPCEPTSSPTPLKHLWTVPQQPHKKKSSLITNFGFAKRFEDHTNGLWPPHVMMLLALLLHTQTARPGTF</sequence>
<dbReference type="RefSeq" id="XP_053028887.1">
    <property type="nucleotide sequence ID" value="XM_053164926.1"/>
</dbReference>
<protein>
    <submittedName>
        <fullName evidence="2">Uncharacterized protein</fullName>
    </submittedName>
</protein>
<feature type="region of interest" description="Disordered" evidence="1">
    <location>
        <begin position="1"/>
        <end position="126"/>
    </location>
</feature>
<keyword evidence="3" id="KW-1185">Reference proteome</keyword>
<evidence type="ECO:0000256" key="1">
    <source>
        <dbReference type="SAM" id="MobiDB-lite"/>
    </source>
</evidence>
<dbReference type="GeneID" id="77805821"/>
<evidence type="ECO:0000313" key="2">
    <source>
        <dbReference type="EMBL" id="WAQ93332.1"/>
    </source>
</evidence>
<feature type="compositionally biased region" description="Low complexity" evidence="1">
    <location>
        <begin position="60"/>
        <end position="71"/>
    </location>
</feature>
<dbReference type="Proteomes" id="UP001164743">
    <property type="component" value="Chromosome 18A"/>
</dbReference>
<feature type="compositionally biased region" description="Low complexity" evidence="1">
    <location>
        <begin position="26"/>
        <end position="37"/>
    </location>
</feature>